<accession>A0A9P0LXG7</accession>
<protein>
    <recommendedName>
        <fullName evidence="3">DDE Tnp4 domain-containing protein</fullName>
    </recommendedName>
</protein>
<dbReference type="Proteomes" id="UP001152888">
    <property type="component" value="Unassembled WGS sequence"/>
</dbReference>
<dbReference type="EMBL" id="CAKOFQ010007546">
    <property type="protein sequence ID" value="CAH2003553.1"/>
    <property type="molecule type" value="Genomic_DNA"/>
</dbReference>
<name>A0A9P0LXG7_ACAOB</name>
<organism evidence="1 2">
    <name type="scientific">Acanthoscelides obtectus</name>
    <name type="common">Bean weevil</name>
    <name type="synonym">Bruchus obtectus</name>
    <dbReference type="NCBI Taxonomy" id="200917"/>
    <lineage>
        <taxon>Eukaryota</taxon>
        <taxon>Metazoa</taxon>
        <taxon>Ecdysozoa</taxon>
        <taxon>Arthropoda</taxon>
        <taxon>Hexapoda</taxon>
        <taxon>Insecta</taxon>
        <taxon>Pterygota</taxon>
        <taxon>Neoptera</taxon>
        <taxon>Endopterygota</taxon>
        <taxon>Coleoptera</taxon>
        <taxon>Polyphaga</taxon>
        <taxon>Cucujiformia</taxon>
        <taxon>Chrysomeloidea</taxon>
        <taxon>Chrysomelidae</taxon>
        <taxon>Bruchinae</taxon>
        <taxon>Bruchini</taxon>
        <taxon>Acanthoscelides</taxon>
    </lineage>
</organism>
<gene>
    <name evidence="1" type="ORF">ACAOBT_LOCUS27479</name>
</gene>
<evidence type="ECO:0000313" key="2">
    <source>
        <dbReference type="Proteomes" id="UP001152888"/>
    </source>
</evidence>
<comment type="caution">
    <text evidence="1">The sequence shown here is derived from an EMBL/GenBank/DDBJ whole genome shotgun (WGS) entry which is preliminary data.</text>
</comment>
<sequence>MKNVVMKKPNKEKWKEISDGFKKHAMFSNYIGGLDGKHVRIK</sequence>
<proteinExistence type="predicted"/>
<keyword evidence="2" id="KW-1185">Reference proteome</keyword>
<dbReference type="AlphaFoldDB" id="A0A9P0LXG7"/>
<evidence type="ECO:0000313" key="1">
    <source>
        <dbReference type="EMBL" id="CAH2003553.1"/>
    </source>
</evidence>
<evidence type="ECO:0008006" key="3">
    <source>
        <dbReference type="Google" id="ProtNLM"/>
    </source>
</evidence>
<reference evidence="1" key="1">
    <citation type="submission" date="2022-03" db="EMBL/GenBank/DDBJ databases">
        <authorList>
            <person name="Sayadi A."/>
        </authorList>
    </citation>
    <scope>NUCLEOTIDE SEQUENCE</scope>
</reference>